<feature type="chain" id="PRO_5035601138" description="endo-1,4-beta-xylanase" evidence="11">
    <location>
        <begin position="22"/>
        <end position="507"/>
    </location>
</feature>
<keyword evidence="7" id="KW-0119">Carbohydrate metabolism</keyword>
<evidence type="ECO:0000256" key="9">
    <source>
        <dbReference type="ARBA" id="ARBA00023326"/>
    </source>
</evidence>
<dbReference type="PRINTS" id="PR00134">
    <property type="entry name" value="GLHYDRLASE10"/>
</dbReference>
<evidence type="ECO:0000256" key="8">
    <source>
        <dbReference type="ARBA" id="ARBA00023295"/>
    </source>
</evidence>
<evidence type="ECO:0000259" key="12">
    <source>
        <dbReference type="PROSITE" id="PS51760"/>
    </source>
</evidence>
<evidence type="ECO:0000256" key="11">
    <source>
        <dbReference type="SAM" id="SignalP"/>
    </source>
</evidence>
<comment type="caution">
    <text evidence="13">The sequence shown here is derived from an EMBL/GenBank/DDBJ whole genome shotgun (WGS) entry which is preliminary data.</text>
</comment>
<dbReference type="Proteomes" id="UP000663828">
    <property type="component" value="Unassembled WGS sequence"/>
</dbReference>
<proteinExistence type="inferred from homology"/>
<dbReference type="EMBL" id="CAJNOJ010000081">
    <property type="protein sequence ID" value="CAF1058451.1"/>
    <property type="molecule type" value="Genomic_DNA"/>
</dbReference>
<reference evidence="13" key="1">
    <citation type="submission" date="2021-02" db="EMBL/GenBank/DDBJ databases">
        <authorList>
            <person name="Nowell W R."/>
        </authorList>
    </citation>
    <scope>NUCLEOTIDE SEQUENCE</scope>
</reference>
<keyword evidence="15" id="KW-1185">Reference proteome</keyword>
<dbReference type="SUPFAM" id="SSF50370">
    <property type="entry name" value="Ricin B-like lectins"/>
    <property type="match status" value="1"/>
</dbReference>
<evidence type="ECO:0000256" key="5">
    <source>
        <dbReference type="ARBA" id="ARBA00022729"/>
    </source>
</evidence>
<dbReference type="PANTHER" id="PTHR31490">
    <property type="entry name" value="GLYCOSYL HYDROLASE"/>
    <property type="match status" value="1"/>
</dbReference>
<organism evidence="13 16">
    <name type="scientific">Adineta ricciae</name>
    <name type="common">Rotifer</name>
    <dbReference type="NCBI Taxonomy" id="249248"/>
    <lineage>
        <taxon>Eukaryota</taxon>
        <taxon>Metazoa</taxon>
        <taxon>Spiralia</taxon>
        <taxon>Gnathifera</taxon>
        <taxon>Rotifera</taxon>
        <taxon>Eurotatoria</taxon>
        <taxon>Bdelloidea</taxon>
        <taxon>Adinetida</taxon>
        <taxon>Adinetidae</taxon>
        <taxon>Adineta</taxon>
    </lineage>
</organism>
<gene>
    <name evidence="13" type="ORF">EDS130_LOCUS17787</name>
    <name evidence="14" type="ORF">XAT740_LOCUS18842</name>
</gene>
<dbReference type="AlphaFoldDB" id="A0A814L0V8"/>
<dbReference type="Proteomes" id="UP000663852">
    <property type="component" value="Unassembled WGS sequence"/>
</dbReference>
<keyword evidence="4" id="KW-0858">Xylan degradation</keyword>
<dbReference type="SUPFAM" id="SSF51445">
    <property type="entry name" value="(Trans)glycosidases"/>
    <property type="match status" value="1"/>
</dbReference>
<evidence type="ECO:0000256" key="6">
    <source>
        <dbReference type="ARBA" id="ARBA00022801"/>
    </source>
</evidence>
<dbReference type="CDD" id="cd00161">
    <property type="entry name" value="beta-trefoil_Ricin-like"/>
    <property type="match status" value="1"/>
</dbReference>
<dbReference type="GO" id="GO:0045493">
    <property type="term" value="P:xylan catabolic process"/>
    <property type="evidence" value="ECO:0007669"/>
    <property type="project" value="UniProtKB-KW"/>
</dbReference>
<evidence type="ECO:0000256" key="2">
    <source>
        <dbReference type="ARBA" id="ARBA00007495"/>
    </source>
</evidence>
<dbReference type="InterPro" id="IPR035992">
    <property type="entry name" value="Ricin_B-like_lectins"/>
</dbReference>
<evidence type="ECO:0000256" key="10">
    <source>
        <dbReference type="PROSITE-ProRule" id="PRU10061"/>
    </source>
</evidence>
<keyword evidence="8" id="KW-0326">Glycosidase</keyword>
<evidence type="ECO:0000313" key="16">
    <source>
        <dbReference type="Proteomes" id="UP000663852"/>
    </source>
</evidence>
<dbReference type="OrthoDB" id="10003807at2759"/>
<evidence type="ECO:0000256" key="4">
    <source>
        <dbReference type="ARBA" id="ARBA00022651"/>
    </source>
</evidence>
<feature type="signal peptide" evidence="11">
    <location>
        <begin position="1"/>
        <end position="21"/>
    </location>
</feature>
<sequence length="507" mass="57233">MHCVILLTLGICLVSVPSILAQDPIGLRVSATLRDIRLGTAVLVDNLQKNVDGGKYIANIKKNYQWVVAEVGMKPKQIWIGENKYNWATGDWLIGSPSNPIGWIQQNGLQLRGHNLLWPGNNFMPTWLLQQESSITPDKAKSLLEDYITTVVTRYRGKIAGWDVVNEAIDDYDSSRPFNLRDSFWFRKLGRDFIKYAFIFAHNADPNVELFYNEYGIERTSLKANRTLELVNWLKSEGVTVHGVGMQWHIDVSKTVTPGDSYYQNAQRFIDQGFDILVTELDISVPMRNGKPINPADIQKQGVLYRSVLQYALHFHPKCHGLLTWGFTDRYSWIPSFSNNTKGDALPLDASYVPKPGYFQMQEELARVLADGVYCLSPKSQPNKCLGVSSDVSSGNIQLYDGTCTNDNQKWNISWLDDGTYRLSPLSANTRALSAYNVTSTVGGVQTTFWSFNDNQEWVLTSAENKVYRVGPRGAWLRVMTVISGTADVRIVDYTSTNEQNWILTSI</sequence>
<dbReference type="PROSITE" id="PS51760">
    <property type="entry name" value="GH10_2"/>
    <property type="match status" value="1"/>
</dbReference>
<name>A0A814L0V8_ADIRI</name>
<evidence type="ECO:0000256" key="3">
    <source>
        <dbReference type="ARBA" id="ARBA00012590"/>
    </source>
</evidence>
<accession>A0A814L0V8</accession>
<dbReference type="PROSITE" id="PS50231">
    <property type="entry name" value="RICIN_B_LECTIN"/>
    <property type="match status" value="1"/>
</dbReference>
<dbReference type="SMART" id="SM00633">
    <property type="entry name" value="Glyco_10"/>
    <property type="match status" value="1"/>
</dbReference>
<protein>
    <recommendedName>
        <fullName evidence="3">endo-1,4-beta-xylanase</fullName>
        <ecNumber evidence="3">3.2.1.8</ecNumber>
    </recommendedName>
</protein>
<keyword evidence="5 11" id="KW-0732">Signal</keyword>
<feature type="active site" description="Nucleophile" evidence="10">
    <location>
        <position position="280"/>
    </location>
</feature>
<dbReference type="Gene3D" id="3.20.20.80">
    <property type="entry name" value="Glycosidases"/>
    <property type="match status" value="1"/>
</dbReference>
<keyword evidence="6" id="KW-0378">Hydrolase</keyword>
<evidence type="ECO:0000256" key="1">
    <source>
        <dbReference type="ARBA" id="ARBA00000681"/>
    </source>
</evidence>
<evidence type="ECO:0000313" key="13">
    <source>
        <dbReference type="EMBL" id="CAF1058451.1"/>
    </source>
</evidence>
<evidence type="ECO:0000256" key="7">
    <source>
        <dbReference type="ARBA" id="ARBA00023277"/>
    </source>
</evidence>
<dbReference type="PANTHER" id="PTHR31490:SF88">
    <property type="entry name" value="BETA-XYLANASE"/>
    <property type="match status" value="1"/>
</dbReference>
<comment type="similarity">
    <text evidence="2">Belongs to the glycosyl hydrolase 10 (cellulase F) family.</text>
</comment>
<dbReference type="InterPro" id="IPR031158">
    <property type="entry name" value="GH10_AS"/>
</dbReference>
<dbReference type="PROSITE" id="PS00591">
    <property type="entry name" value="GH10_1"/>
    <property type="match status" value="1"/>
</dbReference>
<dbReference type="Pfam" id="PF00331">
    <property type="entry name" value="Glyco_hydro_10"/>
    <property type="match status" value="1"/>
</dbReference>
<feature type="domain" description="GH10" evidence="12">
    <location>
        <begin position="30"/>
        <end position="364"/>
    </location>
</feature>
<dbReference type="EMBL" id="CAJNOR010001268">
    <property type="protein sequence ID" value="CAF1110651.1"/>
    <property type="molecule type" value="Genomic_DNA"/>
</dbReference>
<evidence type="ECO:0000313" key="14">
    <source>
        <dbReference type="EMBL" id="CAF1110651.1"/>
    </source>
</evidence>
<evidence type="ECO:0000313" key="15">
    <source>
        <dbReference type="Proteomes" id="UP000663828"/>
    </source>
</evidence>
<dbReference type="GO" id="GO:0031176">
    <property type="term" value="F:endo-1,4-beta-xylanase activity"/>
    <property type="evidence" value="ECO:0007669"/>
    <property type="project" value="UniProtKB-EC"/>
</dbReference>
<dbReference type="EC" id="3.2.1.8" evidence="3"/>
<dbReference type="InterPro" id="IPR044846">
    <property type="entry name" value="GH10"/>
</dbReference>
<dbReference type="InterPro" id="IPR017853">
    <property type="entry name" value="GH"/>
</dbReference>
<comment type="catalytic activity">
    <reaction evidence="1">
        <text>Endohydrolysis of (1-&gt;4)-beta-D-xylosidic linkages in xylans.</text>
        <dbReference type="EC" id="3.2.1.8"/>
    </reaction>
</comment>
<dbReference type="Gene3D" id="2.80.10.50">
    <property type="match status" value="1"/>
</dbReference>
<dbReference type="InterPro" id="IPR001000">
    <property type="entry name" value="GH10_dom"/>
</dbReference>
<keyword evidence="9" id="KW-0624">Polysaccharide degradation</keyword>